<dbReference type="EMBL" id="JPKY01000034">
    <property type="protein sequence ID" value="KFH45303.1"/>
    <property type="molecule type" value="Genomic_DNA"/>
</dbReference>
<evidence type="ECO:0000313" key="1">
    <source>
        <dbReference type="EMBL" id="KFH45303.1"/>
    </source>
</evidence>
<protein>
    <submittedName>
        <fullName evidence="1">Uncharacterized protein</fullName>
    </submittedName>
</protein>
<proteinExistence type="predicted"/>
<reference evidence="2" key="1">
    <citation type="journal article" date="2014" name="Genome Announc.">
        <title>Genome sequence and annotation of Acremonium chrysogenum, producer of the beta-lactam antibiotic cephalosporin C.</title>
        <authorList>
            <person name="Terfehr D."/>
            <person name="Dahlmann T.A."/>
            <person name="Specht T."/>
            <person name="Zadra I."/>
            <person name="Kuernsteiner H."/>
            <person name="Kueck U."/>
        </authorList>
    </citation>
    <scope>NUCLEOTIDE SEQUENCE [LARGE SCALE GENOMIC DNA]</scope>
    <source>
        <strain evidence="2">ATCC 11550 / CBS 779.69 / DSM 880 / IAM 14645 / JCM 23072 / IMI 49137</strain>
    </source>
</reference>
<comment type="caution">
    <text evidence="1">The sequence shown here is derived from an EMBL/GenBank/DDBJ whole genome shotgun (WGS) entry which is preliminary data.</text>
</comment>
<dbReference type="AlphaFoldDB" id="A0A086T7H1"/>
<gene>
    <name evidence="1" type="ORF">ACRE_038900</name>
</gene>
<accession>A0A086T7H1</accession>
<organism evidence="1 2">
    <name type="scientific">Hapsidospora chrysogenum (strain ATCC 11550 / CBS 779.69 / DSM 880 / IAM 14645 / JCM 23072 / IMI 49137)</name>
    <name type="common">Acremonium chrysogenum</name>
    <dbReference type="NCBI Taxonomy" id="857340"/>
    <lineage>
        <taxon>Eukaryota</taxon>
        <taxon>Fungi</taxon>
        <taxon>Dikarya</taxon>
        <taxon>Ascomycota</taxon>
        <taxon>Pezizomycotina</taxon>
        <taxon>Sordariomycetes</taxon>
        <taxon>Hypocreomycetidae</taxon>
        <taxon>Hypocreales</taxon>
        <taxon>Bionectriaceae</taxon>
        <taxon>Hapsidospora</taxon>
    </lineage>
</organism>
<dbReference type="Proteomes" id="UP000029964">
    <property type="component" value="Unassembled WGS sequence"/>
</dbReference>
<name>A0A086T7H1_HAPC1</name>
<evidence type="ECO:0000313" key="2">
    <source>
        <dbReference type="Proteomes" id="UP000029964"/>
    </source>
</evidence>
<dbReference type="HOGENOM" id="CLU_2941169_0_0_1"/>
<sequence>MSGRNDVNFGHDFDKPVHISTPRCLDPFISHIRASTRATIAHHETVNGLSWQLQLGLCVV</sequence>
<keyword evidence="2" id="KW-1185">Reference proteome</keyword>